<name>A0A8S3ZX95_9EUPU</name>
<reference evidence="2" key="1">
    <citation type="submission" date="2021-04" db="EMBL/GenBank/DDBJ databases">
        <authorList>
            <consortium name="Molecular Ecology Group"/>
        </authorList>
    </citation>
    <scope>NUCLEOTIDE SEQUENCE</scope>
</reference>
<dbReference type="OrthoDB" id="6021951at2759"/>
<dbReference type="EMBL" id="CAJHNH020007046">
    <property type="protein sequence ID" value="CAG5134317.1"/>
    <property type="molecule type" value="Genomic_DNA"/>
</dbReference>
<dbReference type="Gene3D" id="2.30.42.10">
    <property type="match status" value="1"/>
</dbReference>
<comment type="caution">
    <text evidence="2">The sequence shown here is derived from an EMBL/GenBank/DDBJ whole genome shotgun (WGS) entry which is preliminary data.</text>
</comment>
<gene>
    <name evidence="2" type="ORF">CUNI_LOCUS19875</name>
</gene>
<feature type="non-terminal residue" evidence="2">
    <location>
        <position position="1"/>
    </location>
</feature>
<dbReference type="InterPro" id="IPR051109">
    <property type="entry name" value="MAM_complex_regulator"/>
</dbReference>
<dbReference type="PROSITE" id="PS50106">
    <property type="entry name" value="PDZ"/>
    <property type="match status" value="1"/>
</dbReference>
<proteinExistence type="predicted"/>
<organism evidence="2 3">
    <name type="scientific">Candidula unifasciata</name>
    <dbReference type="NCBI Taxonomy" id="100452"/>
    <lineage>
        <taxon>Eukaryota</taxon>
        <taxon>Metazoa</taxon>
        <taxon>Spiralia</taxon>
        <taxon>Lophotrochozoa</taxon>
        <taxon>Mollusca</taxon>
        <taxon>Gastropoda</taxon>
        <taxon>Heterobranchia</taxon>
        <taxon>Euthyneura</taxon>
        <taxon>Panpulmonata</taxon>
        <taxon>Eupulmonata</taxon>
        <taxon>Stylommatophora</taxon>
        <taxon>Helicina</taxon>
        <taxon>Helicoidea</taxon>
        <taxon>Geomitridae</taxon>
        <taxon>Candidula</taxon>
    </lineage>
</organism>
<dbReference type="AlphaFoldDB" id="A0A8S3ZX95"/>
<accession>A0A8S3ZX95</accession>
<protein>
    <recommendedName>
        <fullName evidence="1">PDZ domain-containing protein</fullName>
    </recommendedName>
</protein>
<dbReference type="SUPFAM" id="SSF50156">
    <property type="entry name" value="PDZ domain-like"/>
    <property type="match status" value="1"/>
</dbReference>
<dbReference type="PANTHER" id="PTHR14063">
    <property type="entry name" value="PROTEIN LIN-7 HOMOLOG"/>
    <property type="match status" value="1"/>
</dbReference>
<dbReference type="Proteomes" id="UP000678393">
    <property type="component" value="Unassembled WGS sequence"/>
</dbReference>
<dbReference type="InterPro" id="IPR001478">
    <property type="entry name" value="PDZ"/>
</dbReference>
<dbReference type="Pfam" id="PF00595">
    <property type="entry name" value="PDZ"/>
    <property type="match status" value="1"/>
</dbReference>
<dbReference type="InterPro" id="IPR036034">
    <property type="entry name" value="PDZ_sf"/>
</dbReference>
<keyword evidence="3" id="KW-1185">Reference proteome</keyword>
<evidence type="ECO:0000259" key="1">
    <source>
        <dbReference type="PROSITE" id="PS50106"/>
    </source>
</evidence>
<evidence type="ECO:0000313" key="2">
    <source>
        <dbReference type="EMBL" id="CAG5134317.1"/>
    </source>
</evidence>
<evidence type="ECO:0000313" key="3">
    <source>
        <dbReference type="Proteomes" id="UP000678393"/>
    </source>
</evidence>
<sequence>MSVVYPGVSQPPPPYDPPPPWIPVEERIHNRNYNSNLQMFLPRTVILKRLKAADTLGFNIRGGKEHNFPFFVSKVMPDSEASRLGILEGDQIVKVNGIDFDTLDHAE</sequence>
<feature type="domain" description="PDZ" evidence="1">
    <location>
        <begin position="44"/>
        <end position="107"/>
    </location>
</feature>